<gene>
    <name evidence="6" type="ORF">G3R48_03460</name>
</gene>
<name>A0ABS5HZ34_9GAMM</name>
<dbReference type="EMBL" id="JAAIKR010000002">
    <property type="protein sequence ID" value="MBR9727052.1"/>
    <property type="molecule type" value="Genomic_DNA"/>
</dbReference>
<dbReference type="PROSITE" id="PS50931">
    <property type="entry name" value="HTH_LYSR"/>
    <property type="match status" value="1"/>
</dbReference>
<dbReference type="SUPFAM" id="SSF46785">
    <property type="entry name" value="Winged helix' DNA-binding domain"/>
    <property type="match status" value="1"/>
</dbReference>
<dbReference type="RefSeq" id="WP_153663137.1">
    <property type="nucleotide sequence ID" value="NZ_JAAIKR010000002.1"/>
</dbReference>
<evidence type="ECO:0000313" key="6">
    <source>
        <dbReference type="EMBL" id="MBR9727052.1"/>
    </source>
</evidence>
<proteinExistence type="inferred from homology"/>
<dbReference type="SUPFAM" id="SSF53850">
    <property type="entry name" value="Periplasmic binding protein-like II"/>
    <property type="match status" value="1"/>
</dbReference>
<dbReference type="PRINTS" id="PR00039">
    <property type="entry name" value="HTHLYSR"/>
</dbReference>
<dbReference type="PANTHER" id="PTHR30126">
    <property type="entry name" value="HTH-TYPE TRANSCRIPTIONAL REGULATOR"/>
    <property type="match status" value="1"/>
</dbReference>
<accession>A0ABS5HZ34</accession>
<dbReference type="InterPro" id="IPR036390">
    <property type="entry name" value="WH_DNA-bd_sf"/>
</dbReference>
<evidence type="ECO:0000256" key="2">
    <source>
        <dbReference type="ARBA" id="ARBA00023015"/>
    </source>
</evidence>
<protein>
    <submittedName>
        <fullName evidence="6">LysR family transcriptional regulator</fullName>
    </submittedName>
</protein>
<sequence length="300" mass="34056">MRIDVDSFNVLQVLVEEGSFAKASERLHKAQSAVSYQVKKLEQHLGVKLFDRDSYRAQLTPQGQVILVEGQRLLQHLANIEHLAERYCEGWEPKLELVIDGALPMEPIMSALKRIAEHNIPTKIQLNMEFLGGVQHRFERVKADLMLVKDYRTGPYYSPTALPSMTSLLVVGDTHPLTTQSQVSLSELQQHVELTIEDSSPEKQGQDEMQFGGDKVFYLSGFIMKKNALLKGLGFGWMPEFLIKQELADERLRLVDFTGGNQFHFTPQLVSTQERPLGRAGQLFTALIIEEFNQYTHSVD</sequence>
<feature type="domain" description="HTH lysR-type" evidence="5">
    <location>
        <begin position="3"/>
        <end position="60"/>
    </location>
</feature>
<dbReference type="InterPro" id="IPR005119">
    <property type="entry name" value="LysR_subst-bd"/>
</dbReference>
<dbReference type="Pfam" id="PF03466">
    <property type="entry name" value="LysR_substrate"/>
    <property type="match status" value="1"/>
</dbReference>
<dbReference type="Gene3D" id="3.40.190.290">
    <property type="match status" value="1"/>
</dbReference>
<evidence type="ECO:0000259" key="5">
    <source>
        <dbReference type="PROSITE" id="PS50931"/>
    </source>
</evidence>
<dbReference type="PANTHER" id="PTHR30126:SF4">
    <property type="entry name" value="LYSR FAMILY TRANSCRIPTIONAL REGULATOR"/>
    <property type="match status" value="1"/>
</dbReference>
<dbReference type="Pfam" id="PF00126">
    <property type="entry name" value="HTH_1"/>
    <property type="match status" value="1"/>
</dbReference>
<evidence type="ECO:0000256" key="3">
    <source>
        <dbReference type="ARBA" id="ARBA00023125"/>
    </source>
</evidence>
<dbReference type="Proteomes" id="UP000811844">
    <property type="component" value="Unassembled WGS sequence"/>
</dbReference>
<comment type="caution">
    <text evidence="6">The sequence shown here is derived from an EMBL/GenBank/DDBJ whole genome shotgun (WGS) entry which is preliminary data.</text>
</comment>
<comment type="similarity">
    <text evidence="1">Belongs to the LysR transcriptional regulatory family.</text>
</comment>
<evidence type="ECO:0000256" key="1">
    <source>
        <dbReference type="ARBA" id="ARBA00009437"/>
    </source>
</evidence>
<evidence type="ECO:0000313" key="7">
    <source>
        <dbReference type="Proteomes" id="UP000811844"/>
    </source>
</evidence>
<keyword evidence="3" id="KW-0238">DNA-binding</keyword>
<dbReference type="InterPro" id="IPR036388">
    <property type="entry name" value="WH-like_DNA-bd_sf"/>
</dbReference>
<dbReference type="Gene3D" id="1.10.10.10">
    <property type="entry name" value="Winged helix-like DNA-binding domain superfamily/Winged helix DNA-binding domain"/>
    <property type="match status" value="1"/>
</dbReference>
<evidence type="ECO:0000256" key="4">
    <source>
        <dbReference type="ARBA" id="ARBA00023163"/>
    </source>
</evidence>
<keyword evidence="2" id="KW-0805">Transcription regulation</keyword>
<keyword evidence="4" id="KW-0804">Transcription</keyword>
<dbReference type="InterPro" id="IPR000847">
    <property type="entry name" value="LysR_HTH_N"/>
</dbReference>
<reference evidence="6 7" key="1">
    <citation type="submission" date="2020-02" db="EMBL/GenBank/DDBJ databases">
        <title>Shewanella WXL01 sp. nov., a marine bacterium isolated from green algae in Luhuitou Fringing Reef (Northern South China Sea).</title>
        <authorList>
            <person name="Wang X."/>
        </authorList>
    </citation>
    <scope>NUCLEOTIDE SEQUENCE [LARGE SCALE GENOMIC DNA]</scope>
    <source>
        <strain evidence="6 7">MCCC 1A01895</strain>
    </source>
</reference>
<keyword evidence="7" id="KW-1185">Reference proteome</keyword>
<organism evidence="6 7">
    <name type="scientific">Shewanella intestini</name>
    <dbReference type="NCBI Taxonomy" id="2017544"/>
    <lineage>
        <taxon>Bacteria</taxon>
        <taxon>Pseudomonadati</taxon>
        <taxon>Pseudomonadota</taxon>
        <taxon>Gammaproteobacteria</taxon>
        <taxon>Alteromonadales</taxon>
        <taxon>Shewanellaceae</taxon>
        <taxon>Shewanella</taxon>
    </lineage>
</organism>